<feature type="region of interest" description="Disordered" evidence="5">
    <location>
        <begin position="83"/>
        <end position="108"/>
    </location>
</feature>
<feature type="compositionally biased region" description="Low complexity" evidence="5">
    <location>
        <begin position="359"/>
        <end position="372"/>
    </location>
</feature>
<evidence type="ECO:0000256" key="1">
    <source>
        <dbReference type="ARBA" id="ARBA00004370"/>
    </source>
</evidence>
<reference evidence="8" key="1">
    <citation type="submission" date="2018-04" db="EMBL/GenBank/DDBJ databases">
        <title>Whole genome sequencing of Hypsizygus marmoreus.</title>
        <authorList>
            <person name="Choi I.-G."/>
            <person name="Min B."/>
            <person name="Kim J.-G."/>
            <person name="Kim S."/>
            <person name="Oh Y.-L."/>
            <person name="Kong W.-S."/>
            <person name="Park H."/>
            <person name="Jeong J."/>
            <person name="Song E.-S."/>
        </authorList>
    </citation>
    <scope>NUCLEOTIDE SEQUENCE [LARGE SCALE GENOMIC DNA]</scope>
    <source>
        <strain evidence="8">51987-8</strain>
    </source>
</reference>
<name>A0A369JU48_HYPMA</name>
<dbReference type="EMBL" id="LUEZ02000049">
    <property type="protein sequence ID" value="RDB22864.1"/>
    <property type="molecule type" value="Genomic_DNA"/>
</dbReference>
<dbReference type="SUPFAM" id="SSF54236">
    <property type="entry name" value="Ubiquitin-like"/>
    <property type="match status" value="1"/>
</dbReference>
<accession>A0A369JU48</accession>
<evidence type="ECO:0000313" key="8">
    <source>
        <dbReference type="EMBL" id="RDB22864.1"/>
    </source>
</evidence>
<feature type="transmembrane region" description="Helical" evidence="6">
    <location>
        <begin position="328"/>
        <end position="345"/>
    </location>
</feature>
<dbReference type="AlphaFoldDB" id="A0A369JU48"/>
<keyword evidence="4 6" id="KW-0472">Membrane</keyword>
<protein>
    <recommendedName>
        <fullName evidence="7">Ubiquitin-like domain-containing protein</fullName>
    </recommendedName>
</protein>
<keyword evidence="9" id="KW-1185">Reference proteome</keyword>
<dbReference type="PANTHER" id="PTHR12943:SF27">
    <property type="entry name" value="HOMOCYSTEINE-INDUCED ENDOPLASMIC RETICULUM PROTEIN, ISOFORM A"/>
    <property type="match status" value="1"/>
</dbReference>
<dbReference type="InterPro" id="IPR039751">
    <property type="entry name" value="HERPUD1/2"/>
</dbReference>
<dbReference type="OrthoDB" id="21589at2759"/>
<dbReference type="GO" id="GO:0016020">
    <property type="term" value="C:membrane"/>
    <property type="evidence" value="ECO:0007669"/>
    <property type="project" value="UniProtKB-SubCell"/>
</dbReference>
<sequence length="528" mass="58940">MSSLVELRVELPAYAHSFLIHVPRACTIAEVKQEIFNSCIGGPRADGQRLIWRGRYLVDHENVDELWKSVDEPRILHLAVHPSAWSSSPPEIPPPTQTPNPLPQNARSAYQGPIRSQIPPVPTPTAQPSHGPHPLAYVQIQHQRALAALSPLMTAPSTDGMDMDALRSLSVRTVERHGWAWPTVLDEEFPSAIEGGLKYDRVTIDGQNFLSLHSSSEPPTALQAHALKVLTYTFSLLSLPPSPATSTGRTSTPPAVPIPPHVNQMLRQLGLPTLRVVQNQDQNLDPNRNQIIPALREMPLRPLLAPLMMLLFRTLLLLYFVAPTRKPIFGILILAWMLYEIWRPIHNGLMRGLRRAADNRQQQRPNPPARQQEVAQNPAGEAPRPPQNPLGGAAAANHLDHQAGLVLDALGNQNIASEERILNETPGINTAEPGFGHKFGTLLSLLLTTVHPAVWNRRRVVLRQREGRIRTEANMRNAPPADTEGEDPQNANREQLRTELRAQHSRRPRWVREYMDRVVAADWVDDSD</sequence>
<dbReference type="InterPro" id="IPR029071">
    <property type="entry name" value="Ubiquitin-like_domsf"/>
</dbReference>
<organism evidence="8 9">
    <name type="scientific">Hypsizygus marmoreus</name>
    <name type="common">White beech mushroom</name>
    <name type="synonym">Agaricus marmoreus</name>
    <dbReference type="NCBI Taxonomy" id="39966"/>
    <lineage>
        <taxon>Eukaryota</taxon>
        <taxon>Fungi</taxon>
        <taxon>Dikarya</taxon>
        <taxon>Basidiomycota</taxon>
        <taxon>Agaricomycotina</taxon>
        <taxon>Agaricomycetes</taxon>
        <taxon>Agaricomycetidae</taxon>
        <taxon>Agaricales</taxon>
        <taxon>Tricholomatineae</taxon>
        <taxon>Lyophyllaceae</taxon>
        <taxon>Hypsizygus</taxon>
    </lineage>
</organism>
<feature type="compositionally biased region" description="Pro residues" evidence="5">
    <location>
        <begin position="90"/>
        <end position="102"/>
    </location>
</feature>
<dbReference type="Gene3D" id="3.10.20.90">
    <property type="entry name" value="Phosphatidylinositol 3-kinase Catalytic Subunit, Chain A, domain 1"/>
    <property type="match status" value="1"/>
</dbReference>
<feature type="region of interest" description="Disordered" evidence="5">
    <location>
        <begin position="471"/>
        <end position="506"/>
    </location>
</feature>
<evidence type="ECO:0000256" key="5">
    <source>
        <dbReference type="SAM" id="MobiDB-lite"/>
    </source>
</evidence>
<evidence type="ECO:0000259" key="7">
    <source>
        <dbReference type="PROSITE" id="PS50053"/>
    </source>
</evidence>
<feature type="domain" description="Ubiquitin-like" evidence="7">
    <location>
        <begin position="5"/>
        <end position="66"/>
    </location>
</feature>
<evidence type="ECO:0000256" key="6">
    <source>
        <dbReference type="SAM" id="Phobius"/>
    </source>
</evidence>
<dbReference type="InParanoid" id="A0A369JU48"/>
<dbReference type="PANTHER" id="PTHR12943">
    <property type="entry name" value="HOMOCYSTEINE-RESPONSIVE ENDOPLASMIC RETICULUM-RESIDENT UNIQUITIN-LIKE DOMAIN HERPUD PROTEIN FAMILY MEMBER"/>
    <property type="match status" value="1"/>
</dbReference>
<feature type="transmembrane region" description="Helical" evidence="6">
    <location>
        <begin position="303"/>
        <end position="322"/>
    </location>
</feature>
<gene>
    <name evidence="8" type="ORF">Hypma_010346</name>
</gene>
<comment type="caution">
    <text evidence="8">The sequence shown here is derived from an EMBL/GenBank/DDBJ whole genome shotgun (WGS) entry which is preliminary data.</text>
</comment>
<proteinExistence type="predicted"/>
<dbReference type="STRING" id="39966.A0A369JU48"/>
<dbReference type="PROSITE" id="PS50053">
    <property type="entry name" value="UBIQUITIN_2"/>
    <property type="match status" value="1"/>
</dbReference>
<evidence type="ECO:0000256" key="4">
    <source>
        <dbReference type="ARBA" id="ARBA00023136"/>
    </source>
</evidence>
<evidence type="ECO:0000313" key="9">
    <source>
        <dbReference type="Proteomes" id="UP000076154"/>
    </source>
</evidence>
<evidence type="ECO:0000256" key="2">
    <source>
        <dbReference type="ARBA" id="ARBA00022692"/>
    </source>
</evidence>
<dbReference type="GO" id="GO:0030968">
    <property type="term" value="P:endoplasmic reticulum unfolded protein response"/>
    <property type="evidence" value="ECO:0007669"/>
    <property type="project" value="TreeGrafter"/>
</dbReference>
<dbReference type="Proteomes" id="UP000076154">
    <property type="component" value="Unassembled WGS sequence"/>
</dbReference>
<dbReference type="InterPro" id="IPR000626">
    <property type="entry name" value="Ubiquitin-like_dom"/>
</dbReference>
<keyword evidence="3 6" id="KW-1133">Transmembrane helix</keyword>
<comment type="subcellular location">
    <subcellularLocation>
        <location evidence="1">Membrane</location>
    </subcellularLocation>
</comment>
<feature type="region of interest" description="Disordered" evidence="5">
    <location>
        <begin position="357"/>
        <end position="394"/>
    </location>
</feature>
<evidence type="ECO:0000256" key="3">
    <source>
        <dbReference type="ARBA" id="ARBA00022989"/>
    </source>
</evidence>
<keyword evidence="2 6" id="KW-0812">Transmembrane</keyword>